<accession>A0A1H7P592</accession>
<gene>
    <name evidence="1" type="ORF">SAMN05216387_10852</name>
</gene>
<name>A0A1H7P592_9PROT</name>
<reference evidence="1 2" key="1">
    <citation type="submission" date="2016-10" db="EMBL/GenBank/DDBJ databases">
        <authorList>
            <person name="de Groot N.N."/>
        </authorList>
    </citation>
    <scope>NUCLEOTIDE SEQUENCE [LARGE SCALE GENOMIC DNA]</scope>
    <source>
        <strain evidence="1 2">Nv1</strain>
    </source>
</reference>
<dbReference type="STRING" id="1233.SAMN05216387_10852"/>
<proteinExistence type="predicted"/>
<evidence type="ECO:0000313" key="2">
    <source>
        <dbReference type="Proteomes" id="UP000198620"/>
    </source>
</evidence>
<organism evidence="1 2">
    <name type="scientific">Nitrosovibrio tenuis</name>
    <dbReference type="NCBI Taxonomy" id="1233"/>
    <lineage>
        <taxon>Bacteria</taxon>
        <taxon>Pseudomonadati</taxon>
        <taxon>Pseudomonadota</taxon>
        <taxon>Betaproteobacteria</taxon>
        <taxon>Nitrosomonadales</taxon>
        <taxon>Nitrosomonadaceae</taxon>
        <taxon>Nitrosovibrio</taxon>
    </lineage>
</organism>
<dbReference type="EMBL" id="FOBH01000008">
    <property type="protein sequence ID" value="SEL30624.1"/>
    <property type="molecule type" value="Genomic_DNA"/>
</dbReference>
<dbReference type="RefSeq" id="WP_090828975.1">
    <property type="nucleotide sequence ID" value="NZ_FOBH01000008.1"/>
</dbReference>
<dbReference type="AlphaFoldDB" id="A0A1H7P592"/>
<evidence type="ECO:0008006" key="3">
    <source>
        <dbReference type="Google" id="ProtNLM"/>
    </source>
</evidence>
<keyword evidence="2" id="KW-1185">Reference proteome</keyword>
<protein>
    <recommendedName>
        <fullName evidence="3">Helix-turn-helix domain-containing protein</fullName>
    </recommendedName>
</protein>
<dbReference type="Proteomes" id="UP000198620">
    <property type="component" value="Unassembled WGS sequence"/>
</dbReference>
<sequence>MQKRRHNPNLAKIHRNYTVEEVSSLYAVYKGTVRAWIKAGLPVLNDKRPMLILGSDLAAFHKARKTKNKQTCKPGEMYCVKCHAPKEPDGNMVDYETVTEKIGNLVAICPDCYSTMNRRVSLAKLDQVRGKMNITLPLPLQHIVESNRPSVNSDLNRSMAT</sequence>
<dbReference type="OrthoDB" id="8546410at2"/>
<evidence type="ECO:0000313" key="1">
    <source>
        <dbReference type="EMBL" id="SEL30624.1"/>
    </source>
</evidence>